<dbReference type="SUPFAM" id="SSF53271">
    <property type="entry name" value="PRTase-like"/>
    <property type="match status" value="1"/>
</dbReference>
<dbReference type="InterPro" id="IPR000836">
    <property type="entry name" value="PRTase_dom"/>
</dbReference>
<protein>
    <recommendedName>
        <fullName evidence="3">Phosphoribosyltransferase</fullName>
    </recommendedName>
</protein>
<dbReference type="EMBL" id="CP000783">
    <property type="protein sequence ID" value="ABU78243.1"/>
    <property type="molecule type" value="Genomic_DNA"/>
</dbReference>
<sequence length="168" mass="19196">MNEAISIFGKCFRKNYLFDLIIRHTDAIKSQTARNNKMAIDFLNQLNTIRLNYKPMRSATRRYVKSPLGPGKTVLLIDDITTKGYSLESGRAYIEQTGAKVILASWLKTINTDIDLLAPLGKFDPYIPHNFTSAKVLKQHSYRANIVDTLAPAEIKAMLEKYTNWDWP</sequence>
<evidence type="ECO:0008006" key="3">
    <source>
        <dbReference type="Google" id="ProtNLM"/>
    </source>
</evidence>
<dbReference type="CDD" id="cd06223">
    <property type="entry name" value="PRTases_typeI"/>
    <property type="match status" value="1"/>
</dbReference>
<dbReference type="AlphaFoldDB" id="A7MN44"/>
<dbReference type="KEGG" id="esa:ESA_03014"/>
<dbReference type="InterPro" id="IPR029057">
    <property type="entry name" value="PRTase-like"/>
</dbReference>
<dbReference type="HOGENOM" id="CLU_1583750_0_0_6"/>
<dbReference type="Proteomes" id="UP000000260">
    <property type="component" value="Chromosome"/>
</dbReference>
<gene>
    <name evidence="1" type="ordered locus">ESA_03014</name>
</gene>
<evidence type="ECO:0000313" key="2">
    <source>
        <dbReference type="Proteomes" id="UP000000260"/>
    </source>
</evidence>
<accession>A7MN44</accession>
<organism evidence="1 2">
    <name type="scientific">Cronobacter sakazakii (strain ATCC BAA-894)</name>
    <name type="common">Enterobacter sakazakii</name>
    <dbReference type="NCBI Taxonomy" id="290339"/>
    <lineage>
        <taxon>Bacteria</taxon>
        <taxon>Pseudomonadati</taxon>
        <taxon>Pseudomonadota</taxon>
        <taxon>Gammaproteobacteria</taxon>
        <taxon>Enterobacterales</taxon>
        <taxon>Enterobacteriaceae</taxon>
        <taxon>Cronobacter</taxon>
    </lineage>
</organism>
<name>A7MN44_CROS8</name>
<dbReference type="Gene3D" id="3.40.50.2020">
    <property type="match status" value="1"/>
</dbReference>
<proteinExistence type="predicted"/>
<keyword evidence="2" id="KW-1185">Reference proteome</keyword>
<reference evidence="1 2" key="1">
    <citation type="journal article" date="2010" name="PLoS ONE">
        <title>Genome sequence of Cronobacter sakazakii BAA-894 and comparative genomic hybridization analysis with other Cronobacter species.</title>
        <authorList>
            <person name="Kucerova E."/>
            <person name="Clifton S.W."/>
            <person name="Xia X.Q."/>
            <person name="Long F."/>
            <person name="Porwollik S."/>
            <person name="Fulton L."/>
            <person name="Fronick C."/>
            <person name="Minx P."/>
            <person name="Kyung K."/>
            <person name="Warren W."/>
            <person name="Fulton R."/>
            <person name="Feng D."/>
            <person name="Wollam A."/>
            <person name="Shah N."/>
            <person name="Bhonagiri V."/>
            <person name="Nash W.E."/>
            <person name="Hallsworth-Pepin K."/>
            <person name="Wilson R.K."/>
            <person name="McClelland M."/>
            <person name="Forsythe S.J."/>
        </authorList>
    </citation>
    <scope>NUCLEOTIDE SEQUENCE [LARGE SCALE GENOMIC DNA]</scope>
    <source>
        <strain evidence="1 2">ATCC BAA-894</strain>
    </source>
</reference>
<evidence type="ECO:0000313" key="1">
    <source>
        <dbReference type="EMBL" id="ABU78243.1"/>
    </source>
</evidence>